<keyword evidence="9 10" id="KW-0739">Sodium transport</keyword>
<dbReference type="NCBIfam" id="TIGR00831">
    <property type="entry name" value="a_cpa1"/>
    <property type="match status" value="1"/>
</dbReference>
<dbReference type="EMBL" id="CP041695">
    <property type="protein sequence ID" value="QDP80449.1"/>
    <property type="molecule type" value="Genomic_DNA"/>
</dbReference>
<evidence type="ECO:0000256" key="4">
    <source>
        <dbReference type="ARBA" id="ARBA00022692"/>
    </source>
</evidence>
<evidence type="ECO:0000256" key="1">
    <source>
        <dbReference type="ARBA" id="ARBA00004651"/>
    </source>
</evidence>
<keyword evidence="5 10" id="KW-1133">Transmembrane helix</keyword>
<dbReference type="Gene3D" id="6.10.140.1330">
    <property type="match status" value="1"/>
</dbReference>
<dbReference type="AlphaFoldDB" id="A0A516NNH7"/>
<keyword evidence="7 10" id="KW-0406">Ion transport</keyword>
<sequence length="536" mass="58380">MDSKLAGVHHQLELIFLVLFATILAQPLGKRIGQAPAVLMTAFGCVLALIPSVPEIHIDPELILPMVLPPLLYAQARRTSWRQFADNWSAIVMRAVVLVIVTTAATAWVFHEMFPTVPIAAAVALGALVAPPDPVAVSALAGKLGLPRRLVSVLEGEGLFNDVTAIVIYTVAVQAVLTGTFSAWSAAWEFVLSALVAVGVGLALGWLGTMLMKRLSEAPWQVALGLLLPFAAYGIADARGGSGVLAVLVSALYLTDAATDFSDSAYRTVGDSFWEITEMLVTGFAFGLIGLELSTVLRTTGPDWPRFLTGAAAVVAVVVGLRLLWLLGTTAVFQGWWRTRDKDEPYTWRETLVTWWAGMRGVATVALALAVPFTTADGEPFPGRTEILFTAFAVVLFTLLLQGPTLPAVVRATGVHADTELERTLERQLWTRVLNAELARLKQISTTEDLPEDVYVRLRESFERRLAQADPEAADDKARLATDKTLRFTTEMRRITHEVMEAGRTEALTARREPGIPPDVVDRVMRRLDLRSNPMP</sequence>
<evidence type="ECO:0000256" key="7">
    <source>
        <dbReference type="ARBA" id="ARBA00023065"/>
    </source>
</evidence>
<name>A0A516NNH7_9NOCA</name>
<keyword evidence="8 10" id="KW-0472">Membrane</keyword>
<feature type="transmembrane region" description="Helical" evidence="10">
    <location>
        <begin position="273"/>
        <end position="291"/>
    </location>
</feature>
<keyword evidence="2 10" id="KW-0813">Transport</keyword>
<feature type="transmembrane region" description="Helical" evidence="10">
    <location>
        <begin position="117"/>
        <end position="142"/>
    </location>
</feature>
<accession>A0A516NNH7</accession>
<dbReference type="InterPro" id="IPR018422">
    <property type="entry name" value="Cation/H_exchanger_CPA1"/>
</dbReference>
<keyword evidence="3 10" id="KW-1003">Cell membrane</keyword>
<feature type="transmembrane region" description="Helical" evidence="10">
    <location>
        <begin position="35"/>
        <end position="53"/>
    </location>
</feature>
<comment type="similarity">
    <text evidence="10">Belongs to the monovalent cation:proton antiporter 1 (CPA1) transporter (TC 2.A.36) family.</text>
</comment>
<evidence type="ECO:0000256" key="3">
    <source>
        <dbReference type="ARBA" id="ARBA00022475"/>
    </source>
</evidence>
<evidence type="ECO:0000259" key="11">
    <source>
        <dbReference type="Pfam" id="PF00999"/>
    </source>
</evidence>
<evidence type="ECO:0000313" key="12">
    <source>
        <dbReference type="EMBL" id="QDP80449.1"/>
    </source>
</evidence>
<feature type="domain" description="Cation/H+ exchanger transmembrane" evidence="11">
    <location>
        <begin position="18"/>
        <end position="411"/>
    </location>
</feature>
<feature type="transmembrane region" description="Helical" evidence="10">
    <location>
        <begin position="91"/>
        <end position="111"/>
    </location>
</feature>
<gene>
    <name evidence="12" type="ORF">FOH10_18760</name>
</gene>
<reference evidence="12 13" key="1">
    <citation type="submission" date="2019-07" db="EMBL/GenBank/DDBJ databases">
        <title>Complete Genome Sequence and Methylome Analysis of Nocardia otitidis-caviarum NEB252.</title>
        <authorList>
            <person name="Fomenkov A."/>
            <person name="Anton B.P."/>
            <person name="Vincze T."/>
            <person name="Roberts R.J."/>
        </authorList>
    </citation>
    <scope>NUCLEOTIDE SEQUENCE [LARGE SCALE GENOMIC DNA]</scope>
    <source>
        <strain evidence="12 13">NEB252</strain>
    </source>
</reference>
<dbReference type="GO" id="GO:0051453">
    <property type="term" value="P:regulation of intracellular pH"/>
    <property type="evidence" value="ECO:0007669"/>
    <property type="project" value="TreeGrafter"/>
</dbReference>
<keyword evidence="6 10" id="KW-0915">Sodium</keyword>
<dbReference type="GO" id="GO:0005886">
    <property type="term" value="C:plasma membrane"/>
    <property type="evidence" value="ECO:0007669"/>
    <property type="project" value="UniProtKB-SubCell"/>
</dbReference>
<feature type="transmembrane region" description="Helical" evidence="10">
    <location>
        <begin position="190"/>
        <end position="211"/>
    </location>
</feature>
<dbReference type="KEGG" id="nod:FOH10_18760"/>
<evidence type="ECO:0000256" key="10">
    <source>
        <dbReference type="RuleBase" id="RU366002"/>
    </source>
</evidence>
<dbReference type="InterPro" id="IPR006153">
    <property type="entry name" value="Cation/H_exchanger_TM"/>
</dbReference>
<evidence type="ECO:0000313" key="13">
    <source>
        <dbReference type="Proteomes" id="UP000317039"/>
    </source>
</evidence>
<dbReference type="GO" id="GO:0015386">
    <property type="term" value="F:potassium:proton antiporter activity"/>
    <property type="evidence" value="ECO:0007669"/>
    <property type="project" value="TreeGrafter"/>
</dbReference>
<evidence type="ECO:0000256" key="6">
    <source>
        <dbReference type="ARBA" id="ARBA00023053"/>
    </source>
</evidence>
<evidence type="ECO:0000256" key="9">
    <source>
        <dbReference type="ARBA" id="ARBA00023201"/>
    </source>
</evidence>
<keyword evidence="4 10" id="KW-0812">Transmembrane</keyword>
<comment type="subcellular location">
    <subcellularLocation>
        <location evidence="1 10">Cell membrane</location>
        <topology evidence="1 10">Multi-pass membrane protein</topology>
    </subcellularLocation>
</comment>
<feature type="transmembrane region" description="Helical" evidence="10">
    <location>
        <begin position="163"/>
        <end position="184"/>
    </location>
</feature>
<evidence type="ECO:0000256" key="8">
    <source>
        <dbReference type="ARBA" id="ARBA00023136"/>
    </source>
</evidence>
<keyword evidence="10" id="KW-0050">Antiport</keyword>
<proteinExistence type="inferred from homology"/>
<dbReference type="Proteomes" id="UP000317039">
    <property type="component" value="Chromosome"/>
</dbReference>
<feature type="transmembrane region" description="Helical" evidence="10">
    <location>
        <begin position="387"/>
        <end position="410"/>
    </location>
</feature>
<feature type="transmembrane region" description="Helical" evidence="10">
    <location>
        <begin position="311"/>
        <end position="333"/>
    </location>
</feature>
<evidence type="ECO:0000256" key="5">
    <source>
        <dbReference type="ARBA" id="ARBA00022989"/>
    </source>
</evidence>
<dbReference type="InterPro" id="IPR004705">
    <property type="entry name" value="Cation/H_exchanger_CPA1_bac"/>
</dbReference>
<feature type="transmembrane region" description="Helical" evidence="10">
    <location>
        <begin position="12"/>
        <end position="29"/>
    </location>
</feature>
<dbReference type="GO" id="GO:0015385">
    <property type="term" value="F:sodium:proton antiporter activity"/>
    <property type="evidence" value="ECO:0007669"/>
    <property type="project" value="InterPro"/>
</dbReference>
<dbReference type="PANTHER" id="PTHR10110">
    <property type="entry name" value="SODIUM/HYDROGEN EXCHANGER"/>
    <property type="match status" value="1"/>
</dbReference>
<feature type="transmembrane region" description="Helical" evidence="10">
    <location>
        <begin position="242"/>
        <end position="261"/>
    </location>
</feature>
<feature type="transmembrane region" description="Helical" evidence="10">
    <location>
        <begin position="353"/>
        <end position="375"/>
    </location>
</feature>
<dbReference type="Pfam" id="PF00999">
    <property type="entry name" value="Na_H_Exchanger"/>
    <property type="match status" value="1"/>
</dbReference>
<dbReference type="GO" id="GO:0098719">
    <property type="term" value="P:sodium ion import across plasma membrane"/>
    <property type="evidence" value="ECO:0007669"/>
    <property type="project" value="TreeGrafter"/>
</dbReference>
<comment type="function">
    <text evidence="10">Na(+)/H(+) antiporter that extrudes sodium in exchange for external protons.</text>
</comment>
<organism evidence="12 13">
    <name type="scientific">Nocardia otitidiscaviarum</name>
    <dbReference type="NCBI Taxonomy" id="1823"/>
    <lineage>
        <taxon>Bacteria</taxon>
        <taxon>Bacillati</taxon>
        <taxon>Actinomycetota</taxon>
        <taxon>Actinomycetes</taxon>
        <taxon>Mycobacteriales</taxon>
        <taxon>Nocardiaceae</taxon>
        <taxon>Nocardia</taxon>
    </lineage>
</organism>
<evidence type="ECO:0000256" key="2">
    <source>
        <dbReference type="ARBA" id="ARBA00022448"/>
    </source>
</evidence>
<protein>
    <submittedName>
        <fullName evidence="12">Na+/H+ antiporter</fullName>
    </submittedName>
</protein>
<dbReference type="PANTHER" id="PTHR10110:SF86">
    <property type="entry name" value="SODIUM_HYDROGEN EXCHANGER 7"/>
    <property type="match status" value="1"/>
</dbReference>